<keyword evidence="14" id="KW-1185">Reference proteome</keyword>
<evidence type="ECO:0000256" key="7">
    <source>
        <dbReference type="ARBA" id="ARBA00049014"/>
    </source>
</evidence>
<evidence type="ECO:0000256" key="9">
    <source>
        <dbReference type="ARBA" id="ARBA00051693"/>
    </source>
</evidence>
<dbReference type="GO" id="GO:0005524">
    <property type="term" value="F:ATP binding"/>
    <property type="evidence" value="ECO:0007669"/>
    <property type="project" value="UniProtKB-UniRule"/>
</dbReference>
<dbReference type="PANTHER" id="PTHR48013">
    <property type="entry name" value="DUAL SPECIFICITY MITOGEN-ACTIVATED PROTEIN KINASE KINASE 5-RELATED"/>
    <property type="match status" value="1"/>
</dbReference>
<feature type="domain" description="Protein kinase" evidence="12">
    <location>
        <begin position="1"/>
        <end position="220"/>
    </location>
</feature>
<feature type="non-terminal residue" evidence="13">
    <location>
        <position position="1"/>
    </location>
</feature>
<feature type="binding site" evidence="10">
    <location>
        <position position="30"/>
    </location>
    <ligand>
        <name>ATP</name>
        <dbReference type="ChEBI" id="CHEBI:30616"/>
    </ligand>
</feature>
<evidence type="ECO:0000256" key="4">
    <source>
        <dbReference type="ARBA" id="ARBA00022840"/>
    </source>
</evidence>
<comment type="catalytic activity">
    <reaction evidence="7">
        <text>L-seryl-[protein] + ATP = O-phospho-L-seryl-[protein] + ADP + H(+)</text>
        <dbReference type="Rhea" id="RHEA:17989"/>
        <dbReference type="Rhea" id="RHEA-COMP:9863"/>
        <dbReference type="Rhea" id="RHEA-COMP:11604"/>
        <dbReference type="ChEBI" id="CHEBI:15378"/>
        <dbReference type="ChEBI" id="CHEBI:29999"/>
        <dbReference type="ChEBI" id="CHEBI:30616"/>
        <dbReference type="ChEBI" id="CHEBI:83421"/>
        <dbReference type="ChEBI" id="CHEBI:456216"/>
        <dbReference type="EC" id="2.7.12.2"/>
    </reaction>
</comment>
<dbReference type="PROSITE" id="PS00107">
    <property type="entry name" value="PROTEIN_KINASE_ATP"/>
    <property type="match status" value="1"/>
</dbReference>
<dbReference type="Gene3D" id="1.10.510.10">
    <property type="entry name" value="Transferase(Phosphotransferase) domain 1"/>
    <property type="match status" value="1"/>
</dbReference>
<comment type="similarity">
    <text evidence="5">Belongs to the protein kinase superfamily. STE Ser/Thr protein kinase family. MAP kinase kinase subfamily.</text>
</comment>
<protein>
    <recommendedName>
        <fullName evidence="6">mitogen-activated protein kinase kinase</fullName>
        <ecNumber evidence="6">2.7.12.2</ecNumber>
    </recommendedName>
</protein>
<evidence type="ECO:0000256" key="2">
    <source>
        <dbReference type="ARBA" id="ARBA00022741"/>
    </source>
</evidence>
<dbReference type="PROSITE" id="PS50011">
    <property type="entry name" value="PROTEIN_KINASE_DOM"/>
    <property type="match status" value="1"/>
</dbReference>
<dbReference type="CDD" id="cd00180">
    <property type="entry name" value="PKc"/>
    <property type="match status" value="1"/>
</dbReference>
<evidence type="ECO:0000256" key="10">
    <source>
        <dbReference type="PROSITE-ProRule" id="PRU10141"/>
    </source>
</evidence>
<dbReference type="EMBL" id="MU001805">
    <property type="protein sequence ID" value="KAF2797482.1"/>
    <property type="molecule type" value="Genomic_DNA"/>
</dbReference>
<dbReference type="GO" id="GO:0004674">
    <property type="term" value="F:protein serine/threonine kinase activity"/>
    <property type="evidence" value="ECO:0007669"/>
    <property type="project" value="UniProtKB-KW"/>
</dbReference>
<dbReference type="InterPro" id="IPR017441">
    <property type="entry name" value="Protein_kinase_ATP_BS"/>
</dbReference>
<dbReference type="GO" id="GO:0004708">
    <property type="term" value="F:MAP kinase kinase activity"/>
    <property type="evidence" value="ECO:0007669"/>
    <property type="project" value="UniProtKB-EC"/>
</dbReference>
<dbReference type="InterPro" id="IPR000719">
    <property type="entry name" value="Prot_kinase_dom"/>
</dbReference>
<sequence length="220" mass="24979">FEELEKIGKGGSAEVVRVRHKLSGKQFACKRILRAESIKNQRTQLIEFEQEVGVLQRISHRHFVSFVASFTDLTSFSLILIPVASDVLKSVLERQTREQPLPDPDIAILRHSFGCLSTALAHLHQQRVRHKDIKPGNVLVAQGRVLLCDFGISLDWSNSEHSTTEGIPHKFTSRYCAPEVNERDPRNTKSDIWSLGCVFLEIITVIKGYTLVEFNDFLLE</sequence>
<evidence type="ECO:0000256" key="1">
    <source>
        <dbReference type="ARBA" id="ARBA00022679"/>
    </source>
</evidence>
<evidence type="ECO:0000259" key="12">
    <source>
        <dbReference type="PROSITE" id="PS50011"/>
    </source>
</evidence>
<name>A0A6A6XMC3_9PLEO</name>
<keyword evidence="1" id="KW-0808">Transferase</keyword>
<dbReference type="PROSITE" id="PS00108">
    <property type="entry name" value="PROTEIN_KINASE_ST"/>
    <property type="match status" value="1"/>
</dbReference>
<evidence type="ECO:0000256" key="11">
    <source>
        <dbReference type="RuleBase" id="RU000304"/>
    </source>
</evidence>
<evidence type="ECO:0000256" key="3">
    <source>
        <dbReference type="ARBA" id="ARBA00022777"/>
    </source>
</evidence>
<evidence type="ECO:0000313" key="14">
    <source>
        <dbReference type="Proteomes" id="UP000799757"/>
    </source>
</evidence>
<evidence type="ECO:0000256" key="5">
    <source>
        <dbReference type="ARBA" id="ARBA00038035"/>
    </source>
</evidence>
<evidence type="ECO:0000256" key="6">
    <source>
        <dbReference type="ARBA" id="ARBA00038999"/>
    </source>
</evidence>
<dbReference type="PANTHER" id="PTHR48013:SF9">
    <property type="entry name" value="DUAL SPECIFICITY MITOGEN-ACTIVATED PROTEIN KINASE KINASE 5"/>
    <property type="match status" value="1"/>
</dbReference>
<dbReference type="InterPro" id="IPR008271">
    <property type="entry name" value="Ser/Thr_kinase_AS"/>
</dbReference>
<evidence type="ECO:0000313" key="13">
    <source>
        <dbReference type="EMBL" id="KAF2797482.1"/>
    </source>
</evidence>
<dbReference type="SMART" id="SM00220">
    <property type="entry name" value="S_TKc"/>
    <property type="match status" value="1"/>
</dbReference>
<keyword evidence="3 13" id="KW-0418">Kinase</keyword>
<dbReference type="Proteomes" id="UP000799757">
    <property type="component" value="Unassembled WGS sequence"/>
</dbReference>
<gene>
    <name evidence="13" type="ORF">K505DRAFT_220598</name>
</gene>
<dbReference type="Pfam" id="PF00069">
    <property type="entry name" value="Pkinase"/>
    <property type="match status" value="1"/>
</dbReference>
<keyword evidence="2 10" id="KW-0547">Nucleotide-binding</keyword>
<keyword evidence="4 10" id="KW-0067">ATP-binding</keyword>
<organism evidence="13 14">
    <name type="scientific">Melanomma pulvis-pyrius CBS 109.77</name>
    <dbReference type="NCBI Taxonomy" id="1314802"/>
    <lineage>
        <taxon>Eukaryota</taxon>
        <taxon>Fungi</taxon>
        <taxon>Dikarya</taxon>
        <taxon>Ascomycota</taxon>
        <taxon>Pezizomycotina</taxon>
        <taxon>Dothideomycetes</taxon>
        <taxon>Pleosporomycetidae</taxon>
        <taxon>Pleosporales</taxon>
        <taxon>Melanommataceae</taxon>
        <taxon>Melanomma</taxon>
    </lineage>
</organism>
<keyword evidence="11" id="KW-0723">Serine/threonine-protein kinase</keyword>
<evidence type="ECO:0000256" key="8">
    <source>
        <dbReference type="ARBA" id="ARBA00049299"/>
    </source>
</evidence>
<comment type="catalytic activity">
    <reaction evidence="9">
        <text>L-tyrosyl-[protein] + ATP = O-phospho-L-tyrosyl-[protein] + ADP + H(+)</text>
        <dbReference type="Rhea" id="RHEA:10596"/>
        <dbReference type="Rhea" id="RHEA-COMP:10136"/>
        <dbReference type="Rhea" id="RHEA-COMP:20101"/>
        <dbReference type="ChEBI" id="CHEBI:15378"/>
        <dbReference type="ChEBI" id="CHEBI:30616"/>
        <dbReference type="ChEBI" id="CHEBI:46858"/>
        <dbReference type="ChEBI" id="CHEBI:61978"/>
        <dbReference type="ChEBI" id="CHEBI:456216"/>
        <dbReference type="EC" id="2.7.12.2"/>
    </reaction>
</comment>
<feature type="non-terminal residue" evidence="13">
    <location>
        <position position="220"/>
    </location>
</feature>
<dbReference type="SUPFAM" id="SSF56112">
    <property type="entry name" value="Protein kinase-like (PK-like)"/>
    <property type="match status" value="1"/>
</dbReference>
<dbReference type="EC" id="2.7.12.2" evidence="6"/>
<accession>A0A6A6XMC3</accession>
<reference evidence="13" key="1">
    <citation type="journal article" date="2020" name="Stud. Mycol.">
        <title>101 Dothideomycetes genomes: a test case for predicting lifestyles and emergence of pathogens.</title>
        <authorList>
            <person name="Haridas S."/>
            <person name="Albert R."/>
            <person name="Binder M."/>
            <person name="Bloem J."/>
            <person name="Labutti K."/>
            <person name="Salamov A."/>
            <person name="Andreopoulos B."/>
            <person name="Baker S."/>
            <person name="Barry K."/>
            <person name="Bills G."/>
            <person name="Bluhm B."/>
            <person name="Cannon C."/>
            <person name="Castanera R."/>
            <person name="Culley D."/>
            <person name="Daum C."/>
            <person name="Ezra D."/>
            <person name="Gonzalez J."/>
            <person name="Henrissat B."/>
            <person name="Kuo A."/>
            <person name="Liang C."/>
            <person name="Lipzen A."/>
            <person name="Lutzoni F."/>
            <person name="Magnuson J."/>
            <person name="Mondo S."/>
            <person name="Nolan M."/>
            <person name="Ohm R."/>
            <person name="Pangilinan J."/>
            <person name="Park H.-J."/>
            <person name="Ramirez L."/>
            <person name="Alfaro M."/>
            <person name="Sun H."/>
            <person name="Tritt A."/>
            <person name="Yoshinaga Y."/>
            <person name="Zwiers L.-H."/>
            <person name="Turgeon B."/>
            <person name="Goodwin S."/>
            <person name="Spatafora J."/>
            <person name="Crous P."/>
            <person name="Grigoriev I."/>
        </authorList>
    </citation>
    <scope>NUCLEOTIDE SEQUENCE</scope>
    <source>
        <strain evidence="13">CBS 109.77</strain>
    </source>
</reference>
<comment type="catalytic activity">
    <reaction evidence="8">
        <text>L-threonyl-[protein] + ATP = O-phospho-L-threonyl-[protein] + ADP + H(+)</text>
        <dbReference type="Rhea" id="RHEA:46608"/>
        <dbReference type="Rhea" id="RHEA-COMP:11060"/>
        <dbReference type="Rhea" id="RHEA-COMP:11605"/>
        <dbReference type="ChEBI" id="CHEBI:15378"/>
        <dbReference type="ChEBI" id="CHEBI:30013"/>
        <dbReference type="ChEBI" id="CHEBI:30616"/>
        <dbReference type="ChEBI" id="CHEBI:61977"/>
        <dbReference type="ChEBI" id="CHEBI:456216"/>
        <dbReference type="EC" id="2.7.12.2"/>
    </reaction>
</comment>
<proteinExistence type="inferred from homology"/>
<dbReference type="InterPro" id="IPR011009">
    <property type="entry name" value="Kinase-like_dom_sf"/>
</dbReference>
<dbReference type="OrthoDB" id="4062651at2759"/>
<dbReference type="AlphaFoldDB" id="A0A6A6XMC3"/>